<feature type="compositionally biased region" description="Basic and acidic residues" evidence="1">
    <location>
        <begin position="251"/>
        <end position="264"/>
    </location>
</feature>
<dbReference type="AlphaFoldDB" id="A0A9J6B6R6"/>
<dbReference type="OrthoDB" id="1306281at2759"/>
<feature type="region of interest" description="Disordered" evidence="1">
    <location>
        <begin position="234"/>
        <end position="264"/>
    </location>
</feature>
<comment type="caution">
    <text evidence="2">The sequence shown here is derived from an EMBL/GenBank/DDBJ whole genome shotgun (WGS) entry which is preliminary data.</text>
</comment>
<organism evidence="2 3">
    <name type="scientific">Solanum commersonii</name>
    <name type="common">Commerson's wild potato</name>
    <name type="synonym">Commerson's nightshade</name>
    <dbReference type="NCBI Taxonomy" id="4109"/>
    <lineage>
        <taxon>Eukaryota</taxon>
        <taxon>Viridiplantae</taxon>
        <taxon>Streptophyta</taxon>
        <taxon>Embryophyta</taxon>
        <taxon>Tracheophyta</taxon>
        <taxon>Spermatophyta</taxon>
        <taxon>Magnoliopsida</taxon>
        <taxon>eudicotyledons</taxon>
        <taxon>Gunneridae</taxon>
        <taxon>Pentapetalae</taxon>
        <taxon>asterids</taxon>
        <taxon>lamiids</taxon>
        <taxon>Solanales</taxon>
        <taxon>Solanaceae</taxon>
        <taxon>Solanoideae</taxon>
        <taxon>Solaneae</taxon>
        <taxon>Solanum</taxon>
    </lineage>
</organism>
<sequence length="264" mass="29434">MEWLEMNNSIGRDFKISFFESGGTSDHDLTLKDNDKGGWTEVPSKKISPGGTKIQQLDFCNPTHKDQMVNCEDKVSQKAVCSNTFDVLMINSDQELHVLSTPILLVSNPETPKIIKEPEVAMLNIANPTVKSPMATINTSDNNVVVEEEEHISSPSMSKLSPKAPIFVPSSKANPSMAVTIDKSKKILTITTKVLEKINEPTTTYHSDLGSKMFDKDDKADMLNLLFDKVAKDGNLSPRKYRSGRNKSRNKTHERQHSWDGKVT</sequence>
<evidence type="ECO:0000256" key="1">
    <source>
        <dbReference type="SAM" id="MobiDB-lite"/>
    </source>
</evidence>
<proteinExistence type="predicted"/>
<evidence type="ECO:0000313" key="3">
    <source>
        <dbReference type="Proteomes" id="UP000824120"/>
    </source>
</evidence>
<name>A0A9J6B6R6_SOLCO</name>
<reference evidence="2 3" key="1">
    <citation type="submission" date="2020-09" db="EMBL/GenBank/DDBJ databases">
        <title>De no assembly of potato wild relative species, Solanum commersonii.</title>
        <authorList>
            <person name="Cho K."/>
        </authorList>
    </citation>
    <scope>NUCLEOTIDE SEQUENCE [LARGE SCALE GENOMIC DNA]</scope>
    <source>
        <strain evidence="2">LZ3.2</strain>
        <tissue evidence="2">Leaf</tissue>
    </source>
</reference>
<feature type="compositionally biased region" description="Basic residues" evidence="1">
    <location>
        <begin position="239"/>
        <end position="250"/>
    </location>
</feature>
<evidence type="ECO:0000313" key="2">
    <source>
        <dbReference type="EMBL" id="KAG5632368.1"/>
    </source>
</evidence>
<keyword evidence="3" id="KW-1185">Reference proteome</keyword>
<protein>
    <submittedName>
        <fullName evidence="2">Uncharacterized protein</fullName>
    </submittedName>
</protein>
<dbReference type="EMBL" id="JACXVP010000001">
    <property type="protein sequence ID" value="KAG5632368.1"/>
    <property type="molecule type" value="Genomic_DNA"/>
</dbReference>
<dbReference type="Proteomes" id="UP000824120">
    <property type="component" value="Chromosome 1"/>
</dbReference>
<accession>A0A9J6B6R6</accession>
<gene>
    <name evidence="2" type="ORF">H5410_004085</name>
</gene>